<dbReference type="Proteomes" id="UP001218362">
    <property type="component" value="Chromosome"/>
</dbReference>
<dbReference type="GO" id="GO:0009450">
    <property type="term" value="P:gamma-aminobutyric acid catabolic process"/>
    <property type="evidence" value="ECO:0007669"/>
    <property type="project" value="TreeGrafter"/>
</dbReference>
<organism evidence="4 5">
    <name type="scientific">Candidatus Andeanibacterium colombiense</name>
    <dbReference type="NCBI Taxonomy" id="3121345"/>
    <lineage>
        <taxon>Bacteria</taxon>
        <taxon>Pseudomonadati</taxon>
        <taxon>Pseudomonadota</taxon>
        <taxon>Alphaproteobacteria</taxon>
        <taxon>Sphingomonadales</taxon>
        <taxon>Sphingomonadaceae</taxon>
        <taxon>Candidatus Andeanibacterium</taxon>
    </lineage>
</organism>
<dbReference type="Gene3D" id="3.40.309.10">
    <property type="entry name" value="Aldehyde Dehydrogenase, Chain A, domain 2"/>
    <property type="match status" value="1"/>
</dbReference>
<dbReference type="CDD" id="cd07103">
    <property type="entry name" value="ALDH_F5_SSADH_GabD"/>
    <property type="match status" value="1"/>
</dbReference>
<dbReference type="SUPFAM" id="SSF53720">
    <property type="entry name" value="ALDH-like"/>
    <property type="match status" value="1"/>
</dbReference>
<dbReference type="InterPro" id="IPR050740">
    <property type="entry name" value="Aldehyde_DH_Superfamily"/>
</dbReference>
<sequence length="481" mass="50912">MSKNMDYPDVEMLVGGKWIMADPRPVQDPCSGAVIGERAHATAAHIDEAVDAASSGMREWWDLGPAGRESVMVKAASLLRERVEQIARIITLEEGKTLREARGEILRAASYIEWDAHEGRRLYGRIVPSTDDYQLAVHRRPVGLVAGFSPWNFPIGSPTRKIGGALAAGCGVILKAAEDTPGAARQLVQAFVDAGIPDGALSLVFGDPPAISEQLLAHPDVRMITFTGSVAVGKHLAALAGAQMKPALMELGGHCPVFVSATADIRAAARSTAMVKAMNAGQVCVSPTRFFVEEAAFDAFAEEMATAAGAVRLGSGLDEATEMGPLINRRRLDSIAGLVDEARADGAEILAGGAQADRPGNFYPLTVLADVPENARIMREEPFGPVALLVRVKDVDQAIERANSVAYGLAGYAFTNSARDMQRLSSRLEVGNLAINHLMASDADLPFGGVKDSGLGREGGAEGPLNHTIVKTVSTLFLDVN</sequence>
<dbReference type="GO" id="GO:0004777">
    <property type="term" value="F:succinate-semialdehyde dehydrogenase (NAD+) activity"/>
    <property type="evidence" value="ECO:0007669"/>
    <property type="project" value="TreeGrafter"/>
</dbReference>
<dbReference type="Gene3D" id="3.40.605.10">
    <property type="entry name" value="Aldehyde Dehydrogenase, Chain A, domain 1"/>
    <property type="match status" value="1"/>
</dbReference>
<evidence type="ECO:0000256" key="2">
    <source>
        <dbReference type="ARBA" id="ARBA00023002"/>
    </source>
</evidence>
<evidence type="ECO:0000313" key="5">
    <source>
        <dbReference type="Proteomes" id="UP001218362"/>
    </source>
</evidence>
<keyword evidence="2" id="KW-0560">Oxidoreductase</keyword>
<evidence type="ECO:0000259" key="3">
    <source>
        <dbReference type="Pfam" id="PF00171"/>
    </source>
</evidence>
<dbReference type="AlphaFoldDB" id="A0AAJ6BPB6"/>
<feature type="domain" description="Aldehyde dehydrogenase" evidence="3">
    <location>
        <begin position="24"/>
        <end position="473"/>
    </location>
</feature>
<dbReference type="KEGG" id="acob:P0Y56_14830"/>
<dbReference type="InterPro" id="IPR016162">
    <property type="entry name" value="Ald_DH_N"/>
</dbReference>
<comment type="similarity">
    <text evidence="1">Belongs to the aldehyde dehydrogenase family.</text>
</comment>
<dbReference type="EMBL" id="CP119316">
    <property type="protein sequence ID" value="WEK46270.1"/>
    <property type="molecule type" value="Genomic_DNA"/>
</dbReference>
<accession>A0AAJ6BPB6</accession>
<dbReference type="InterPro" id="IPR016161">
    <property type="entry name" value="Ald_DH/histidinol_DH"/>
</dbReference>
<dbReference type="InterPro" id="IPR015590">
    <property type="entry name" value="Aldehyde_DH_dom"/>
</dbReference>
<gene>
    <name evidence="4" type="ORF">P0Y56_14830</name>
</gene>
<dbReference type="Pfam" id="PF00171">
    <property type="entry name" value="Aldedh"/>
    <property type="match status" value="1"/>
</dbReference>
<dbReference type="PANTHER" id="PTHR43353">
    <property type="entry name" value="SUCCINATE-SEMIALDEHYDE DEHYDROGENASE, MITOCHONDRIAL"/>
    <property type="match status" value="1"/>
</dbReference>
<proteinExistence type="inferred from homology"/>
<evidence type="ECO:0000313" key="4">
    <source>
        <dbReference type="EMBL" id="WEK46270.1"/>
    </source>
</evidence>
<protein>
    <submittedName>
        <fullName evidence="4">NAD-dependent succinate-semialdehyde dehydrogenase</fullName>
    </submittedName>
</protein>
<reference evidence="4" key="1">
    <citation type="submission" date="2023-03" db="EMBL/GenBank/DDBJ databases">
        <title>Andean soil-derived lignocellulolytic bacterial consortium as a source of novel taxa and putative plastic-active enzymes.</title>
        <authorList>
            <person name="Diaz-Garcia L."/>
            <person name="Chuvochina M."/>
            <person name="Feuerriegel G."/>
            <person name="Bunk B."/>
            <person name="Sproer C."/>
            <person name="Streit W.R."/>
            <person name="Rodriguez L.M."/>
            <person name="Overmann J."/>
            <person name="Jimenez D.J."/>
        </authorList>
    </citation>
    <scope>NUCLEOTIDE SEQUENCE</scope>
    <source>
        <strain evidence="4">MAG 26</strain>
    </source>
</reference>
<dbReference type="InterPro" id="IPR016163">
    <property type="entry name" value="Ald_DH_C"/>
</dbReference>
<evidence type="ECO:0000256" key="1">
    <source>
        <dbReference type="ARBA" id="ARBA00009986"/>
    </source>
</evidence>
<dbReference type="FunFam" id="3.40.605.10:FF:000063">
    <property type="entry name" value="Succinate-semialdehyde dehydrogenase, mitochondrial"/>
    <property type="match status" value="1"/>
</dbReference>
<dbReference type="PANTHER" id="PTHR43353:SF5">
    <property type="entry name" value="SUCCINATE-SEMIALDEHYDE DEHYDROGENASE, MITOCHONDRIAL"/>
    <property type="match status" value="1"/>
</dbReference>
<name>A0AAJ6BPB6_9SPHN</name>